<keyword evidence="1" id="KW-0472">Membrane</keyword>
<dbReference type="Proteomes" id="UP000009340">
    <property type="component" value="Unassembled WGS sequence"/>
</dbReference>
<reference evidence="2" key="1">
    <citation type="submission" date="2012-07" db="EMBL/GenBank/DDBJ databases">
        <authorList>
            <person name="Cummings C."/>
        </authorList>
    </citation>
    <scope>NUCLEOTIDE SEQUENCE</scope>
    <source>
        <strain evidence="2">1330</strain>
    </source>
</reference>
<proteinExistence type="predicted"/>
<feature type="transmembrane region" description="Helical" evidence="1">
    <location>
        <begin position="21"/>
        <end position="40"/>
    </location>
</feature>
<comment type="caution">
    <text evidence="2">The sequence shown here is derived from an EMBL/GenBank/DDBJ whole genome shotgun (WGS) entry which is preliminary data.</text>
</comment>
<sequence>MFAAALPRYSRTYQKRLMKLLSTRIILPVIACAALAYWWLTPHYNKEDKGYYASVFCTIQAQGGDDWAASMENVVEGSNNDYALQKQHYSSELGREVIRTWKGLDETQRNALTANPQTCGEALARLMR</sequence>
<keyword evidence="1" id="KW-1133">Transmembrane helix</keyword>
<dbReference type="EMBL" id="CAKW01000078">
    <property type="protein sequence ID" value="CCJ72742.1"/>
    <property type="molecule type" value="Genomic_DNA"/>
</dbReference>
<keyword evidence="1" id="KW-0812">Transmembrane</keyword>
<protein>
    <submittedName>
        <fullName evidence="2">Uncharacterized protein</fullName>
    </submittedName>
</protein>
<dbReference type="eggNOG" id="ENOG50338FX">
    <property type="taxonomic scope" value="Bacteria"/>
</dbReference>
<dbReference type="STRING" id="1073999.AFK62_09595"/>
<evidence type="ECO:0000313" key="3">
    <source>
        <dbReference type="Proteomes" id="UP000009340"/>
    </source>
</evidence>
<evidence type="ECO:0000256" key="1">
    <source>
        <dbReference type="SAM" id="Phobius"/>
    </source>
</evidence>
<dbReference type="AlphaFoldDB" id="K8AER5"/>
<gene>
    <name evidence="2" type="ORF">BN137_2111</name>
</gene>
<accession>K8AER5</accession>
<organism evidence="2 3">
    <name type="scientific">Cronobacter condimenti 1330</name>
    <dbReference type="NCBI Taxonomy" id="1073999"/>
    <lineage>
        <taxon>Bacteria</taxon>
        <taxon>Pseudomonadati</taxon>
        <taxon>Pseudomonadota</taxon>
        <taxon>Gammaproteobacteria</taxon>
        <taxon>Enterobacterales</taxon>
        <taxon>Enterobacteriaceae</taxon>
        <taxon>Cronobacter</taxon>
    </lineage>
</organism>
<name>K8AER5_9ENTR</name>
<evidence type="ECO:0000313" key="2">
    <source>
        <dbReference type="EMBL" id="CCJ72742.1"/>
    </source>
</evidence>